<feature type="compositionally biased region" description="Basic and acidic residues" evidence="1">
    <location>
        <begin position="177"/>
        <end position="196"/>
    </location>
</feature>
<reference evidence="3" key="1">
    <citation type="submission" date="2025-08" db="UniProtKB">
        <authorList>
            <consortium name="RefSeq"/>
        </authorList>
    </citation>
    <scope>IDENTIFICATION</scope>
</reference>
<dbReference type="Proteomes" id="UP000245340">
    <property type="component" value="Unplaced"/>
</dbReference>
<gene>
    <name evidence="3" type="primary">LOC101386477</name>
</gene>
<evidence type="ECO:0000256" key="1">
    <source>
        <dbReference type="SAM" id="MobiDB-lite"/>
    </source>
</evidence>
<organism evidence="2 3">
    <name type="scientific">Odobenus rosmarus divergens</name>
    <name type="common">Pacific walrus</name>
    <dbReference type="NCBI Taxonomy" id="9708"/>
    <lineage>
        <taxon>Eukaryota</taxon>
        <taxon>Metazoa</taxon>
        <taxon>Chordata</taxon>
        <taxon>Craniata</taxon>
        <taxon>Vertebrata</taxon>
        <taxon>Euteleostomi</taxon>
        <taxon>Mammalia</taxon>
        <taxon>Eutheria</taxon>
        <taxon>Laurasiatheria</taxon>
        <taxon>Carnivora</taxon>
        <taxon>Caniformia</taxon>
        <taxon>Pinnipedia</taxon>
        <taxon>Odobenidae</taxon>
        <taxon>Odobenus</taxon>
    </lineage>
</organism>
<evidence type="ECO:0000313" key="3">
    <source>
        <dbReference type="RefSeq" id="XP_004417073.1"/>
    </source>
</evidence>
<keyword evidence="2" id="KW-1185">Reference proteome</keyword>
<evidence type="ECO:0000313" key="2">
    <source>
        <dbReference type="Proteomes" id="UP000245340"/>
    </source>
</evidence>
<sequence>MPVTSIIITRDLQVSVVGGDRVGVKVQIDVCTVSHSVGGTSESVQNQMGTVGTGETSEKSALIGNYSLSPSQGLASHQHLRVENGFFGLRKSCGPRLGQCALTSFSAGFSGVSLLLLRVSDDVSFDCLVCGFLEQVGETIQGKVDPGSSGVGCQRHVPQLAQRSCQSLKNSSRGKKRPEPRDLLSQAKREMPPEKKTAALAVAQKVTCLPSGSRRLRDGTQCIIIGQNWILKNS</sequence>
<dbReference type="RefSeq" id="XP_004417073.1">
    <property type="nucleotide sequence ID" value="XM_004417016.1"/>
</dbReference>
<accession>A0A9B0HG21</accession>
<protein>
    <submittedName>
        <fullName evidence="3">Uncharacterized protein LOC101386477</fullName>
    </submittedName>
</protein>
<feature type="region of interest" description="Disordered" evidence="1">
    <location>
        <begin position="167"/>
        <end position="196"/>
    </location>
</feature>
<name>A0A9B0HG21_ODORO</name>
<dbReference type="AlphaFoldDB" id="A0A9B0HG21"/>
<proteinExistence type="predicted"/>